<dbReference type="NCBIfam" id="TIGR01844">
    <property type="entry name" value="type_I_sec_TolC"/>
    <property type="match status" value="1"/>
</dbReference>
<evidence type="ECO:0000256" key="7">
    <source>
        <dbReference type="ARBA" id="ARBA00023237"/>
    </source>
</evidence>
<dbReference type="SUPFAM" id="SSF56954">
    <property type="entry name" value="Outer membrane efflux proteins (OEP)"/>
    <property type="match status" value="1"/>
</dbReference>
<dbReference type="STRING" id="490188.SAMN04488068_1762"/>
<dbReference type="PANTHER" id="PTHR30026:SF20">
    <property type="entry name" value="OUTER MEMBRANE PROTEIN TOLC"/>
    <property type="match status" value="1"/>
</dbReference>
<reference evidence="10 11" key="1">
    <citation type="submission" date="2016-11" db="EMBL/GenBank/DDBJ databases">
        <authorList>
            <person name="Jaros S."/>
            <person name="Januszkiewicz K."/>
            <person name="Wedrychowicz H."/>
        </authorList>
    </citation>
    <scope>NUCLEOTIDE SEQUENCE [LARGE SCALE GENOMIC DNA]</scope>
    <source>
        <strain evidence="10 11">CGMCC 1.7049</strain>
    </source>
</reference>
<dbReference type="RefSeq" id="WP_084083263.1">
    <property type="nucleotide sequence ID" value="NZ_FQWZ01000003.1"/>
</dbReference>
<dbReference type="EMBL" id="FQWZ01000003">
    <property type="protein sequence ID" value="SHG87021.1"/>
    <property type="molecule type" value="Genomic_DNA"/>
</dbReference>
<evidence type="ECO:0000313" key="11">
    <source>
        <dbReference type="Proteomes" id="UP000199758"/>
    </source>
</evidence>
<evidence type="ECO:0000256" key="8">
    <source>
        <dbReference type="SAM" id="Coils"/>
    </source>
</evidence>
<evidence type="ECO:0000256" key="5">
    <source>
        <dbReference type="ARBA" id="ARBA00022692"/>
    </source>
</evidence>
<dbReference type="Gene3D" id="1.20.1600.10">
    <property type="entry name" value="Outer membrane efflux proteins (OEP)"/>
    <property type="match status" value="1"/>
</dbReference>
<evidence type="ECO:0000256" key="9">
    <source>
        <dbReference type="SAM" id="SignalP"/>
    </source>
</evidence>
<evidence type="ECO:0000256" key="2">
    <source>
        <dbReference type="ARBA" id="ARBA00007613"/>
    </source>
</evidence>
<keyword evidence="6" id="KW-0472">Membrane</keyword>
<dbReference type="AlphaFoldDB" id="A0A1M5NC00"/>
<gene>
    <name evidence="10" type="ORF">SAMN04488068_1762</name>
</gene>
<feature type="chain" id="PRO_5013200489" evidence="9">
    <location>
        <begin position="37"/>
        <end position="458"/>
    </location>
</feature>
<dbReference type="GO" id="GO:0015288">
    <property type="term" value="F:porin activity"/>
    <property type="evidence" value="ECO:0007669"/>
    <property type="project" value="TreeGrafter"/>
</dbReference>
<dbReference type="InterPro" id="IPR051906">
    <property type="entry name" value="TolC-like"/>
</dbReference>
<keyword evidence="8" id="KW-0175">Coiled coil</keyword>
<keyword evidence="5" id="KW-0812">Transmembrane</keyword>
<dbReference type="PANTHER" id="PTHR30026">
    <property type="entry name" value="OUTER MEMBRANE PROTEIN TOLC"/>
    <property type="match status" value="1"/>
</dbReference>
<protein>
    <submittedName>
        <fullName evidence="10">Outer membrane protein</fullName>
    </submittedName>
</protein>
<organism evidence="10 11">
    <name type="scientific">Hydrocarboniphaga daqingensis</name>
    <dbReference type="NCBI Taxonomy" id="490188"/>
    <lineage>
        <taxon>Bacteria</taxon>
        <taxon>Pseudomonadati</taxon>
        <taxon>Pseudomonadota</taxon>
        <taxon>Gammaproteobacteria</taxon>
        <taxon>Nevskiales</taxon>
        <taxon>Nevskiaceae</taxon>
        <taxon>Hydrocarboniphaga</taxon>
    </lineage>
</organism>
<evidence type="ECO:0000256" key="4">
    <source>
        <dbReference type="ARBA" id="ARBA00022452"/>
    </source>
</evidence>
<keyword evidence="3" id="KW-0813">Transport</keyword>
<dbReference type="GO" id="GO:0009279">
    <property type="term" value="C:cell outer membrane"/>
    <property type="evidence" value="ECO:0007669"/>
    <property type="project" value="UniProtKB-SubCell"/>
</dbReference>
<dbReference type="Pfam" id="PF02321">
    <property type="entry name" value="OEP"/>
    <property type="match status" value="2"/>
</dbReference>
<keyword evidence="9" id="KW-0732">Signal</keyword>
<evidence type="ECO:0000313" key="10">
    <source>
        <dbReference type="EMBL" id="SHG87021.1"/>
    </source>
</evidence>
<feature type="coiled-coil region" evidence="8">
    <location>
        <begin position="332"/>
        <end position="359"/>
    </location>
</feature>
<evidence type="ECO:0000256" key="6">
    <source>
        <dbReference type="ARBA" id="ARBA00023136"/>
    </source>
</evidence>
<accession>A0A1M5NC00</accession>
<keyword evidence="11" id="KW-1185">Reference proteome</keyword>
<proteinExistence type="inferred from homology"/>
<comment type="subcellular location">
    <subcellularLocation>
        <location evidence="1">Cell outer membrane</location>
    </subcellularLocation>
</comment>
<sequence>MNIAVRPEARRPTLSRHRARGLLALAMAAAMTPAQAMTLTQAYEAARAHDPTAAVSDAQYAADREAGVIERANVRPNLGLQASGAYATTKSVGVFGQAQDEYGTWSATAQLRQPLFRLDWFAVGDRADALDSQAELNLRNARLDLQSRVAQRYFNVLIAQAALDQAEAEARAVTQSLDDTRKRYEVELVPGTDLKEAIARQDLSQALRVTARRNLENARDELEETTGDGQAGLPMLPDDVSFPALQPATAEEWVAAARASSPRIASARIQAEIARTRAESTRAQAYPTLDLVGTAGRDDNSRFSFGSRNDDARIGVELNMPIYGGGAILAGLRQADAQQRAAQAEFERTQLQIERETRQLFRAVETAYLQNRAYERSVSSADTALAATRNGYDAGTRTITDVLDAQSRLVQARRDLATTRYNLLLNLLQLKQIVGRLSERDFAEIDTMLTMQPDAAPR</sequence>
<dbReference type="Proteomes" id="UP000199758">
    <property type="component" value="Unassembled WGS sequence"/>
</dbReference>
<name>A0A1M5NC00_9GAMM</name>
<dbReference type="GO" id="GO:1990281">
    <property type="term" value="C:efflux pump complex"/>
    <property type="evidence" value="ECO:0007669"/>
    <property type="project" value="TreeGrafter"/>
</dbReference>
<dbReference type="OrthoDB" id="9813458at2"/>
<keyword evidence="4" id="KW-1134">Transmembrane beta strand</keyword>
<evidence type="ECO:0000256" key="3">
    <source>
        <dbReference type="ARBA" id="ARBA00022448"/>
    </source>
</evidence>
<feature type="signal peptide" evidence="9">
    <location>
        <begin position="1"/>
        <end position="36"/>
    </location>
</feature>
<dbReference type="GO" id="GO:0015562">
    <property type="term" value="F:efflux transmembrane transporter activity"/>
    <property type="evidence" value="ECO:0007669"/>
    <property type="project" value="InterPro"/>
</dbReference>
<keyword evidence="7" id="KW-0998">Cell outer membrane</keyword>
<dbReference type="InterPro" id="IPR010130">
    <property type="entry name" value="T1SS_OMP_TolC"/>
</dbReference>
<evidence type="ECO:0000256" key="1">
    <source>
        <dbReference type="ARBA" id="ARBA00004442"/>
    </source>
</evidence>
<comment type="similarity">
    <text evidence="2">Belongs to the outer membrane factor (OMF) (TC 1.B.17) family.</text>
</comment>
<dbReference type="InterPro" id="IPR003423">
    <property type="entry name" value="OMP_efflux"/>
</dbReference>